<accession>A0A6G8IEJ7</accession>
<protein>
    <submittedName>
        <fullName evidence="2">Uncharacterized protein</fullName>
    </submittedName>
</protein>
<dbReference type="EMBL" id="CP049989">
    <property type="protein sequence ID" value="QIM51582.1"/>
    <property type="molecule type" value="Genomic_DNA"/>
</dbReference>
<name>A0A6G8IEJ7_9BURK</name>
<dbReference type="RefSeq" id="WP_166225545.1">
    <property type="nucleotide sequence ID" value="NZ_CP049989.1"/>
</dbReference>
<evidence type="ECO:0000256" key="1">
    <source>
        <dbReference type="SAM" id="Coils"/>
    </source>
</evidence>
<evidence type="ECO:0000313" key="3">
    <source>
        <dbReference type="Proteomes" id="UP000503162"/>
    </source>
</evidence>
<keyword evidence="3" id="KW-1185">Reference proteome</keyword>
<keyword evidence="1" id="KW-0175">Coiled coil</keyword>
<dbReference type="KEGG" id="hcz:G9Q37_05235"/>
<evidence type="ECO:0000313" key="2">
    <source>
        <dbReference type="EMBL" id="QIM51582.1"/>
    </source>
</evidence>
<organism evidence="2 3">
    <name type="scientific">Hydrogenophaga crocea</name>
    <dbReference type="NCBI Taxonomy" id="2716225"/>
    <lineage>
        <taxon>Bacteria</taxon>
        <taxon>Pseudomonadati</taxon>
        <taxon>Pseudomonadota</taxon>
        <taxon>Betaproteobacteria</taxon>
        <taxon>Burkholderiales</taxon>
        <taxon>Comamonadaceae</taxon>
        <taxon>Hydrogenophaga</taxon>
    </lineage>
</organism>
<feature type="coiled-coil region" evidence="1">
    <location>
        <begin position="31"/>
        <end position="58"/>
    </location>
</feature>
<reference evidence="2 3" key="1">
    <citation type="submission" date="2020-03" db="EMBL/GenBank/DDBJ databases">
        <title>Hydrogenophaga sp. nov. isolated from cyanobacterial mat.</title>
        <authorList>
            <person name="Thorat V."/>
            <person name="Kirdat K."/>
            <person name="Tiwarekar B."/>
            <person name="Costa E.D."/>
            <person name="Yadav A."/>
        </authorList>
    </citation>
    <scope>NUCLEOTIDE SEQUENCE [LARGE SCALE GENOMIC DNA]</scope>
    <source>
        <strain evidence="2 3">BA0156</strain>
    </source>
</reference>
<gene>
    <name evidence="2" type="ORF">G9Q37_05235</name>
</gene>
<dbReference type="Proteomes" id="UP000503162">
    <property type="component" value="Chromosome"/>
</dbReference>
<proteinExistence type="predicted"/>
<dbReference type="AlphaFoldDB" id="A0A6G8IEJ7"/>
<sequence length="114" mass="12446">MTDQNTDALRCAEKLQGKHPCSSWSEHADDLDSAAAHIRRLVAENQALQAELMEQTRIVAMSGEREARHLAVMRQALEALEACKAKGARWHPCDPAVTLASAAISTLKARLGDE</sequence>